<evidence type="ECO:0000313" key="2">
    <source>
        <dbReference type="Proteomes" id="UP000053477"/>
    </source>
</evidence>
<protein>
    <recommendedName>
        <fullName evidence="3">F-box domain-containing protein</fullName>
    </recommendedName>
</protein>
<reference evidence="1 2" key="1">
    <citation type="submission" date="2015-04" db="EMBL/GenBank/DDBJ databases">
        <title>Complete genome sequence of Schizopora paradoxa KUC8140, a cosmopolitan wood degrader in East Asia.</title>
        <authorList>
            <consortium name="DOE Joint Genome Institute"/>
            <person name="Min B."/>
            <person name="Park H."/>
            <person name="Jang Y."/>
            <person name="Kim J.-J."/>
            <person name="Kim K.H."/>
            <person name="Pangilinan J."/>
            <person name="Lipzen A."/>
            <person name="Riley R."/>
            <person name="Grigoriev I.V."/>
            <person name="Spatafora J.W."/>
            <person name="Choi I.-G."/>
        </authorList>
    </citation>
    <scope>NUCLEOTIDE SEQUENCE [LARGE SCALE GENOMIC DNA]</scope>
    <source>
        <strain evidence="1 2">KUC8140</strain>
    </source>
</reference>
<accession>A0A0H2RSM6</accession>
<dbReference type="EMBL" id="KQ086117">
    <property type="protein sequence ID" value="KLO07861.1"/>
    <property type="molecule type" value="Genomic_DNA"/>
</dbReference>
<organism evidence="1 2">
    <name type="scientific">Schizopora paradoxa</name>
    <dbReference type="NCBI Taxonomy" id="27342"/>
    <lineage>
        <taxon>Eukaryota</taxon>
        <taxon>Fungi</taxon>
        <taxon>Dikarya</taxon>
        <taxon>Basidiomycota</taxon>
        <taxon>Agaricomycotina</taxon>
        <taxon>Agaricomycetes</taxon>
        <taxon>Hymenochaetales</taxon>
        <taxon>Schizoporaceae</taxon>
        <taxon>Schizopora</taxon>
    </lineage>
</organism>
<gene>
    <name evidence="1" type="ORF">SCHPADRAFT_631058</name>
</gene>
<dbReference type="OrthoDB" id="2690721at2759"/>
<dbReference type="Proteomes" id="UP000053477">
    <property type="component" value="Unassembled WGS sequence"/>
</dbReference>
<dbReference type="InParanoid" id="A0A0H2RSM6"/>
<evidence type="ECO:0008006" key="3">
    <source>
        <dbReference type="Google" id="ProtNLM"/>
    </source>
</evidence>
<dbReference type="SUPFAM" id="SSF52047">
    <property type="entry name" value="RNI-like"/>
    <property type="match status" value="1"/>
</dbReference>
<evidence type="ECO:0000313" key="1">
    <source>
        <dbReference type="EMBL" id="KLO07861.1"/>
    </source>
</evidence>
<dbReference type="AlphaFoldDB" id="A0A0H2RSM6"/>
<sequence length="516" mass="58268">MALSVWKHESGKGSQAARISDDVLTLVFKALLLKPQDSKIYLFPFKIASVNRQFRTVALSTPQLWGNLSSSFRMKPEAIDLRLQRSQDADLQIYIGNFPACYTYGGEEKGLEWLNSFLAKILPHCHRWASLDITISPKKHSAAASAIIEALLKAGIEMPKLRSLTIPGIGDMKITFQHFSTRAKDLRTICMDMNDDFKLVKNIALPSKVAKMAIKVDCCDLKVQDLAAMLQSAPIEDLSLDLSENSGNTKGTTVMYEGKKTTVQHLILDVKSLKLSIPTERDVLHLVRGLHFPSLERLSLAVCDSVHEDFAVRRGRGERDFSFGFYDEDDYMYDDYDDDTEYFDSGSAEVAAKVSLSLAKEFFGDKEFPKLTSLSLKLITNAARLLHKKLPKDYIVDINKSCPNIQDLVLHCTYKVETLLLPPLRSLTLRRVVVDYGCSWIEDYGKLLSKYEKMDSLERLTLDHCSMGDVRFEKTEEEWIKKLALFGSKLTVIVCELCEFCRCCLILIICAAELIP</sequence>
<name>A0A0H2RSM6_9AGAM</name>
<keyword evidence="2" id="KW-1185">Reference proteome</keyword>
<proteinExistence type="predicted"/>